<name>A0A9X1VPY1_9FLAO</name>
<gene>
    <name evidence="3" type="ORF">MC378_05025</name>
</gene>
<dbReference type="SMART" id="SM00342">
    <property type="entry name" value="HTH_ARAC"/>
    <property type="match status" value="1"/>
</dbReference>
<dbReference type="Gene3D" id="1.10.10.60">
    <property type="entry name" value="Homeodomain-like"/>
    <property type="match status" value="1"/>
</dbReference>
<sequence length="194" mass="22118">MQDIINSIMDLSKMESDQFQVISTPVDVSSFIVLTARTDQQGKLSMLRLGIDGYIYKPFMEEELLINIKNSIALYNNVITFDKSTTVEKVKNLNEYAGKFNIKITTYINKNINSPLLTVDTISEYMKVSRSTLNRKVKSLLGQTVNQLIQEARLEKARNLRAEEPFASKKQIAEAVGITNTTYLFDKLKERYGT</sequence>
<dbReference type="InterPro" id="IPR018060">
    <property type="entry name" value="HTH_AraC"/>
</dbReference>
<dbReference type="Pfam" id="PF12833">
    <property type="entry name" value="HTH_18"/>
    <property type="match status" value="1"/>
</dbReference>
<protein>
    <submittedName>
        <fullName evidence="3">DNA-binding response regulator</fullName>
    </submittedName>
</protein>
<keyword evidence="4" id="KW-1185">Reference proteome</keyword>
<dbReference type="RefSeq" id="WP_242177630.1">
    <property type="nucleotide sequence ID" value="NZ_JAKQYM010000002.1"/>
</dbReference>
<dbReference type="PANTHER" id="PTHR43280">
    <property type="entry name" value="ARAC-FAMILY TRANSCRIPTIONAL REGULATOR"/>
    <property type="match status" value="1"/>
</dbReference>
<reference evidence="3" key="1">
    <citation type="submission" date="2022-02" db="EMBL/GenBank/DDBJ databases">
        <title>Polaribacter sp. MSW13, isolated from seawater.</title>
        <authorList>
            <person name="Kristyanto S."/>
            <person name="Jung J."/>
            <person name="Jeon C.O."/>
        </authorList>
    </citation>
    <scope>NUCLEOTIDE SEQUENCE</scope>
    <source>
        <strain evidence="3">MSW13</strain>
    </source>
</reference>
<dbReference type="PANTHER" id="PTHR43280:SF28">
    <property type="entry name" value="HTH-TYPE TRANSCRIPTIONAL ACTIVATOR RHAS"/>
    <property type="match status" value="1"/>
</dbReference>
<evidence type="ECO:0000313" key="3">
    <source>
        <dbReference type="EMBL" id="MCI2228520.1"/>
    </source>
</evidence>
<accession>A0A9X1VPY1</accession>
<dbReference type="Proteomes" id="UP001139369">
    <property type="component" value="Unassembled WGS sequence"/>
</dbReference>
<dbReference type="SUPFAM" id="SSF52172">
    <property type="entry name" value="CheY-like"/>
    <property type="match status" value="1"/>
</dbReference>
<evidence type="ECO:0000313" key="4">
    <source>
        <dbReference type="Proteomes" id="UP001139369"/>
    </source>
</evidence>
<dbReference type="Gene3D" id="3.40.50.2300">
    <property type="match status" value="1"/>
</dbReference>
<comment type="caution">
    <text evidence="3">The sequence shown here is derived from an EMBL/GenBank/DDBJ whole genome shotgun (WGS) entry which is preliminary data.</text>
</comment>
<dbReference type="PROSITE" id="PS01124">
    <property type="entry name" value="HTH_ARAC_FAMILY_2"/>
    <property type="match status" value="1"/>
</dbReference>
<evidence type="ECO:0000256" key="1">
    <source>
        <dbReference type="ARBA" id="ARBA00023125"/>
    </source>
</evidence>
<keyword evidence="1 3" id="KW-0238">DNA-binding</keyword>
<proteinExistence type="predicted"/>
<dbReference type="InterPro" id="IPR011006">
    <property type="entry name" value="CheY-like_superfamily"/>
</dbReference>
<dbReference type="AlphaFoldDB" id="A0A9X1VPY1"/>
<dbReference type="GO" id="GO:0003700">
    <property type="term" value="F:DNA-binding transcription factor activity"/>
    <property type="evidence" value="ECO:0007669"/>
    <property type="project" value="InterPro"/>
</dbReference>
<organism evidence="3 4">
    <name type="scientific">Polaribacter marinus</name>
    <dbReference type="NCBI Taxonomy" id="2916838"/>
    <lineage>
        <taxon>Bacteria</taxon>
        <taxon>Pseudomonadati</taxon>
        <taxon>Bacteroidota</taxon>
        <taxon>Flavobacteriia</taxon>
        <taxon>Flavobacteriales</taxon>
        <taxon>Flavobacteriaceae</taxon>
    </lineage>
</organism>
<dbReference type="GO" id="GO:0043565">
    <property type="term" value="F:sequence-specific DNA binding"/>
    <property type="evidence" value="ECO:0007669"/>
    <property type="project" value="InterPro"/>
</dbReference>
<dbReference type="EMBL" id="JAKQYM010000002">
    <property type="protein sequence ID" value="MCI2228520.1"/>
    <property type="molecule type" value="Genomic_DNA"/>
</dbReference>
<feature type="domain" description="HTH araC/xylS-type" evidence="2">
    <location>
        <begin position="102"/>
        <end position="194"/>
    </location>
</feature>
<evidence type="ECO:0000259" key="2">
    <source>
        <dbReference type="PROSITE" id="PS01124"/>
    </source>
</evidence>